<feature type="region of interest" description="Disordered" evidence="1">
    <location>
        <begin position="41"/>
        <end position="75"/>
    </location>
</feature>
<evidence type="ECO:0000313" key="3">
    <source>
        <dbReference type="Proteomes" id="UP000317722"/>
    </source>
</evidence>
<dbReference type="OrthoDB" id="128043at2"/>
<protein>
    <recommendedName>
        <fullName evidence="4">Secreted protein</fullName>
    </recommendedName>
</protein>
<accession>A0A502CZ20</accession>
<proteinExistence type="predicted"/>
<dbReference type="RefSeq" id="WP_140739627.1">
    <property type="nucleotide sequence ID" value="NZ_RCZM01000003.1"/>
</dbReference>
<keyword evidence="3" id="KW-1185">Reference proteome</keyword>
<evidence type="ECO:0000313" key="2">
    <source>
        <dbReference type="EMBL" id="TPG17001.1"/>
    </source>
</evidence>
<reference evidence="2 3" key="1">
    <citation type="journal article" date="2019" name="Environ. Microbiol.">
        <title>Species interactions and distinct microbial communities in high Arctic permafrost affected cryosols are associated with the CH4 and CO2 gas fluxes.</title>
        <authorList>
            <person name="Altshuler I."/>
            <person name="Hamel J."/>
            <person name="Turney S."/>
            <person name="Magnuson E."/>
            <person name="Levesque R."/>
            <person name="Greer C."/>
            <person name="Whyte L.G."/>
        </authorList>
    </citation>
    <scope>NUCLEOTIDE SEQUENCE [LARGE SCALE GENOMIC DNA]</scope>
    <source>
        <strain evidence="2 3">S9.3A</strain>
    </source>
</reference>
<dbReference type="Proteomes" id="UP000317722">
    <property type="component" value="Unassembled WGS sequence"/>
</dbReference>
<feature type="compositionally biased region" description="Low complexity" evidence="1">
    <location>
        <begin position="50"/>
        <end position="68"/>
    </location>
</feature>
<evidence type="ECO:0008006" key="4">
    <source>
        <dbReference type="Google" id="ProtNLM"/>
    </source>
</evidence>
<comment type="caution">
    <text evidence="2">The sequence shown here is derived from an EMBL/GenBank/DDBJ whole genome shotgun (WGS) entry which is preliminary data.</text>
</comment>
<evidence type="ECO:0000256" key="1">
    <source>
        <dbReference type="SAM" id="MobiDB-lite"/>
    </source>
</evidence>
<sequence>MNAAARTALFGAGVAVAFGAAFGVGRAADLGMPGAQRPAGVTAEGGMAGHDGAAAAHDAPDGAATGHGSQTEEAAADALPGGLQVAQDGYRLVLDHPLSPPADDAALTFRIIGPDNQPLRSYTTTHDKDLHLILARRDLGRYAHLHPTLGADGTWSVLTTLPPGSWRVFADFDPAGAVGPMTLGADLLVSGTVDPQPLPAPAATAEVDGYTVALKGTLTPGTDSQLTLSVSRAGRPVTGLQPYLAAYGHLVALRQGDLAYLHVHPDGEPGDGRTRPGPDIVFHTTAPSAGSYRLFLDFKHGDVVRTAAFTVTAGKEAPPHGH</sequence>
<organism evidence="2 3">
    <name type="scientific">Pedococcus bigeumensis</name>
    <dbReference type="NCBI Taxonomy" id="433644"/>
    <lineage>
        <taxon>Bacteria</taxon>
        <taxon>Bacillati</taxon>
        <taxon>Actinomycetota</taxon>
        <taxon>Actinomycetes</taxon>
        <taxon>Micrococcales</taxon>
        <taxon>Intrasporangiaceae</taxon>
        <taxon>Pedococcus</taxon>
    </lineage>
</organism>
<name>A0A502CZ20_9MICO</name>
<dbReference type="EMBL" id="RCZM01000003">
    <property type="protein sequence ID" value="TPG17001.1"/>
    <property type="molecule type" value="Genomic_DNA"/>
</dbReference>
<dbReference type="AlphaFoldDB" id="A0A502CZ20"/>
<gene>
    <name evidence="2" type="ORF">EAH86_09450</name>
</gene>